<dbReference type="EMBL" id="JACIDK010000002">
    <property type="protein sequence ID" value="MBB3890620.1"/>
    <property type="molecule type" value="Genomic_DNA"/>
</dbReference>
<evidence type="ECO:0000259" key="6">
    <source>
        <dbReference type="Pfam" id="PF07298"/>
    </source>
</evidence>
<feature type="transmembrane region" description="Helical" evidence="5">
    <location>
        <begin position="143"/>
        <end position="160"/>
    </location>
</feature>
<dbReference type="InterPro" id="IPR009915">
    <property type="entry name" value="NnrU_dom"/>
</dbReference>
<protein>
    <submittedName>
        <fullName evidence="7">Putative membrane protein</fullName>
    </submittedName>
</protein>
<name>A0A839ZZE7_9CAUL</name>
<dbReference type="Proteomes" id="UP000530564">
    <property type="component" value="Unassembled WGS sequence"/>
</dbReference>
<keyword evidence="8" id="KW-1185">Reference proteome</keyword>
<organism evidence="7 8">
    <name type="scientific">Phenylobacterium haematophilum</name>
    <dbReference type="NCBI Taxonomy" id="98513"/>
    <lineage>
        <taxon>Bacteria</taxon>
        <taxon>Pseudomonadati</taxon>
        <taxon>Pseudomonadota</taxon>
        <taxon>Alphaproteobacteria</taxon>
        <taxon>Caulobacterales</taxon>
        <taxon>Caulobacteraceae</taxon>
        <taxon>Phenylobacterium</taxon>
    </lineage>
</organism>
<comment type="caution">
    <text evidence="7">The sequence shown here is derived from an EMBL/GenBank/DDBJ whole genome shotgun (WGS) entry which is preliminary data.</text>
</comment>
<dbReference type="Pfam" id="PF07298">
    <property type="entry name" value="NnrU"/>
    <property type="match status" value="1"/>
</dbReference>
<evidence type="ECO:0000256" key="1">
    <source>
        <dbReference type="ARBA" id="ARBA00004141"/>
    </source>
</evidence>
<evidence type="ECO:0000256" key="2">
    <source>
        <dbReference type="ARBA" id="ARBA00022692"/>
    </source>
</evidence>
<keyword evidence="4 5" id="KW-0472">Membrane</keyword>
<gene>
    <name evidence="7" type="ORF">GGQ61_001337</name>
</gene>
<evidence type="ECO:0000313" key="7">
    <source>
        <dbReference type="EMBL" id="MBB3890620.1"/>
    </source>
</evidence>
<keyword evidence="2 5" id="KW-0812">Transmembrane</keyword>
<reference evidence="7 8" key="1">
    <citation type="submission" date="2020-08" db="EMBL/GenBank/DDBJ databases">
        <title>Genomic Encyclopedia of Type Strains, Phase IV (KMG-IV): sequencing the most valuable type-strain genomes for metagenomic binning, comparative biology and taxonomic classification.</title>
        <authorList>
            <person name="Goeker M."/>
        </authorList>
    </citation>
    <scope>NUCLEOTIDE SEQUENCE [LARGE SCALE GENOMIC DNA]</scope>
    <source>
        <strain evidence="7 8">DSM 21793</strain>
    </source>
</reference>
<dbReference type="RefSeq" id="WP_183770905.1">
    <property type="nucleotide sequence ID" value="NZ_JACIDK010000002.1"/>
</dbReference>
<feature type="transmembrane region" description="Helical" evidence="5">
    <location>
        <begin position="74"/>
        <end position="93"/>
    </location>
</feature>
<dbReference type="GO" id="GO:0016020">
    <property type="term" value="C:membrane"/>
    <property type="evidence" value="ECO:0007669"/>
    <property type="project" value="UniProtKB-SubCell"/>
</dbReference>
<evidence type="ECO:0000256" key="4">
    <source>
        <dbReference type="ARBA" id="ARBA00023136"/>
    </source>
</evidence>
<evidence type="ECO:0000256" key="3">
    <source>
        <dbReference type="ARBA" id="ARBA00022989"/>
    </source>
</evidence>
<keyword evidence="3 5" id="KW-1133">Transmembrane helix</keyword>
<dbReference type="Gene3D" id="1.20.120.1630">
    <property type="match status" value="1"/>
</dbReference>
<evidence type="ECO:0000256" key="5">
    <source>
        <dbReference type="SAM" id="Phobius"/>
    </source>
</evidence>
<evidence type="ECO:0000313" key="8">
    <source>
        <dbReference type="Proteomes" id="UP000530564"/>
    </source>
</evidence>
<feature type="transmembrane region" description="Helical" evidence="5">
    <location>
        <begin position="35"/>
        <end position="58"/>
    </location>
</feature>
<sequence>MIVLVSGAIAFFVLHRVVSAGPLRAPLVKRCGEPVFLRLFGLASLLCLIWLTIGYWLASGDAPPLRWTSRPQGWVMWALQFASVFLITGGALVRNPGTAGMTDSVSEPDIARGMLRVTRHPFLWGVGIMAITHILTRPDDPTLIYFGTLAILALTGTVSIDRKRRLRLGDAWIAFEQKTSNIPFAAILTARQTLRPREIGLTPFGVSVGLFLVVAVLHWLLSPLVT</sequence>
<feature type="transmembrane region" description="Helical" evidence="5">
    <location>
        <begin position="201"/>
        <end position="221"/>
    </location>
</feature>
<feature type="domain" description="NnrU" evidence="6">
    <location>
        <begin position="3"/>
        <end position="221"/>
    </location>
</feature>
<accession>A0A839ZZE7</accession>
<dbReference type="AlphaFoldDB" id="A0A839ZZE7"/>
<proteinExistence type="predicted"/>
<comment type="subcellular location">
    <subcellularLocation>
        <location evidence="1">Membrane</location>
        <topology evidence="1">Multi-pass membrane protein</topology>
    </subcellularLocation>
</comment>